<name>A0A1M7E3Y6_9BACT</name>
<feature type="signal peptide" evidence="1">
    <location>
        <begin position="1"/>
        <end position="22"/>
    </location>
</feature>
<dbReference type="InterPro" id="IPR007298">
    <property type="entry name" value="Cu-R_lipoprotein_NlpE"/>
</dbReference>
<keyword evidence="3" id="KW-1185">Reference proteome</keyword>
<dbReference type="AlphaFoldDB" id="A0A1M7E3Y6"/>
<evidence type="ECO:0000256" key="1">
    <source>
        <dbReference type="SAM" id="SignalP"/>
    </source>
</evidence>
<protein>
    <submittedName>
        <fullName evidence="2">NlpE N-terminal domain-containing protein</fullName>
    </submittedName>
</protein>
<dbReference type="PROSITE" id="PS51257">
    <property type="entry name" value="PROKAR_LIPOPROTEIN"/>
    <property type="match status" value="1"/>
</dbReference>
<dbReference type="Proteomes" id="UP000184420">
    <property type="component" value="Unassembled WGS sequence"/>
</dbReference>
<sequence>MRGLLFLPTLALAFAACNNNNAAREQQDSIRINKAAPGQTTKLAGTYQGTLPCADCPGIDYQISLYDDSTYSELTAYQGRGENIATVETGTWRAINDSIAMLVKKNDSVSFVASEHKLILLDKAGKRIEGMLASNYILKPVEGGDRRTLLADKKTQGVTFYANGNEPFWSLELDKKNIRFKTVGGDSIYTPLPGLSINTDTLKVYKGKGITINIRPTTCADDMSGYLRPNTVQLEVGDKTYSGCGEFIK</sequence>
<dbReference type="Pfam" id="PF04170">
    <property type="entry name" value="NlpE"/>
    <property type="match status" value="1"/>
</dbReference>
<dbReference type="RefSeq" id="WP_178372143.1">
    <property type="nucleotide sequence ID" value="NZ_FRBL01000005.1"/>
</dbReference>
<dbReference type="Gene3D" id="2.40.128.640">
    <property type="match status" value="1"/>
</dbReference>
<dbReference type="EMBL" id="FRBL01000005">
    <property type="protein sequence ID" value="SHL86417.1"/>
    <property type="molecule type" value="Genomic_DNA"/>
</dbReference>
<proteinExistence type="predicted"/>
<evidence type="ECO:0000313" key="3">
    <source>
        <dbReference type="Proteomes" id="UP000184420"/>
    </source>
</evidence>
<organism evidence="2 3">
    <name type="scientific">Chitinophaga jiangningensis</name>
    <dbReference type="NCBI Taxonomy" id="1419482"/>
    <lineage>
        <taxon>Bacteria</taxon>
        <taxon>Pseudomonadati</taxon>
        <taxon>Bacteroidota</taxon>
        <taxon>Chitinophagia</taxon>
        <taxon>Chitinophagales</taxon>
        <taxon>Chitinophagaceae</taxon>
        <taxon>Chitinophaga</taxon>
    </lineage>
</organism>
<feature type="chain" id="PRO_5012726105" evidence="1">
    <location>
        <begin position="23"/>
        <end position="249"/>
    </location>
</feature>
<reference evidence="2 3" key="1">
    <citation type="submission" date="2016-11" db="EMBL/GenBank/DDBJ databases">
        <authorList>
            <person name="Jaros S."/>
            <person name="Januszkiewicz K."/>
            <person name="Wedrychowicz H."/>
        </authorList>
    </citation>
    <scope>NUCLEOTIDE SEQUENCE [LARGE SCALE GENOMIC DNA]</scope>
    <source>
        <strain evidence="2 3">DSM 27406</strain>
    </source>
</reference>
<keyword evidence="1" id="KW-0732">Signal</keyword>
<accession>A0A1M7E3Y6</accession>
<gene>
    <name evidence="2" type="ORF">SAMN05444266_105267</name>
</gene>
<dbReference type="STRING" id="1419482.SAMN05444266_105267"/>
<evidence type="ECO:0000313" key="2">
    <source>
        <dbReference type="EMBL" id="SHL86417.1"/>
    </source>
</evidence>